<proteinExistence type="predicted"/>
<gene>
    <name evidence="4" type="ORF">SAMN02745977_02328</name>
</gene>
<feature type="transmembrane region" description="Helical" evidence="1">
    <location>
        <begin position="322"/>
        <end position="344"/>
    </location>
</feature>
<evidence type="ECO:0000313" key="5">
    <source>
        <dbReference type="Proteomes" id="UP000199531"/>
    </source>
</evidence>
<feature type="transmembrane region" description="Helical" evidence="1">
    <location>
        <begin position="191"/>
        <end position="214"/>
    </location>
</feature>
<dbReference type="AlphaFoldDB" id="A0A1H8KET5"/>
<evidence type="ECO:0000313" key="4">
    <source>
        <dbReference type="EMBL" id="SEN91076.1"/>
    </source>
</evidence>
<evidence type="ECO:0000259" key="2">
    <source>
        <dbReference type="Pfam" id="PF02308"/>
    </source>
</evidence>
<feature type="domain" description="MgtC/SapB/SrpB/YhiD N-terminal" evidence="2">
    <location>
        <begin position="10"/>
        <end position="122"/>
    </location>
</feature>
<dbReference type="STRING" id="1121117.SAMN02745977_02328"/>
<feature type="transmembrane region" description="Helical" evidence="1">
    <location>
        <begin position="166"/>
        <end position="184"/>
    </location>
</feature>
<accession>A0A1H8KET5</accession>
<feature type="transmembrane region" description="Helical" evidence="1">
    <location>
        <begin position="256"/>
        <end position="275"/>
    </location>
</feature>
<feature type="domain" description="DUF4010" evidence="3">
    <location>
        <begin position="171"/>
        <end position="380"/>
    </location>
</feature>
<keyword evidence="1" id="KW-0472">Membrane</keyword>
<dbReference type="OrthoDB" id="9813718at2"/>
<reference evidence="4 5" key="1">
    <citation type="submission" date="2016-10" db="EMBL/GenBank/DDBJ databases">
        <authorList>
            <person name="de Groot N.N."/>
        </authorList>
    </citation>
    <scope>NUCLEOTIDE SEQUENCE [LARGE SCALE GENOMIC DNA]</scope>
    <source>
        <strain evidence="4 5">DSM 15123</strain>
    </source>
</reference>
<dbReference type="Pfam" id="PF13194">
    <property type="entry name" value="DUF4010"/>
    <property type="match status" value="1"/>
</dbReference>
<feature type="transmembrane region" description="Helical" evidence="1">
    <location>
        <begin position="356"/>
        <end position="378"/>
    </location>
</feature>
<dbReference type="PANTHER" id="PTHR39084">
    <property type="entry name" value="MEMBRANE PROTEIN-RELATED"/>
    <property type="match status" value="1"/>
</dbReference>
<feature type="transmembrane region" description="Helical" evidence="1">
    <location>
        <begin position="38"/>
        <end position="71"/>
    </location>
</feature>
<evidence type="ECO:0000259" key="3">
    <source>
        <dbReference type="Pfam" id="PF13194"/>
    </source>
</evidence>
<protein>
    <submittedName>
        <fullName evidence="4">Uncharacterized membrane protein, DUF4010 family</fullName>
    </submittedName>
</protein>
<keyword evidence="1" id="KW-0812">Transmembrane</keyword>
<dbReference type="Proteomes" id="UP000199531">
    <property type="component" value="Unassembled WGS sequence"/>
</dbReference>
<name>A0A1H8KET5_9BURK</name>
<dbReference type="EMBL" id="FOCW01000010">
    <property type="protein sequence ID" value="SEN91076.1"/>
    <property type="molecule type" value="Genomic_DNA"/>
</dbReference>
<feature type="transmembrane region" description="Helical" evidence="1">
    <location>
        <begin position="385"/>
        <end position="406"/>
    </location>
</feature>
<keyword evidence="5" id="KW-1185">Reference proteome</keyword>
<feature type="transmembrane region" description="Helical" evidence="1">
    <location>
        <begin position="137"/>
        <end position="154"/>
    </location>
</feature>
<evidence type="ECO:0000256" key="1">
    <source>
        <dbReference type="SAM" id="Phobius"/>
    </source>
</evidence>
<feature type="transmembrane region" description="Helical" evidence="1">
    <location>
        <begin position="226"/>
        <end position="249"/>
    </location>
</feature>
<dbReference type="PANTHER" id="PTHR39084:SF1">
    <property type="entry name" value="DUF4010 DOMAIN-CONTAINING PROTEIN"/>
    <property type="match status" value="1"/>
</dbReference>
<organism evidence="4 5">
    <name type="scientific">Brachymonas denitrificans DSM 15123</name>
    <dbReference type="NCBI Taxonomy" id="1121117"/>
    <lineage>
        <taxon>Bacteria</taxon>
        <taxon>Pseudomonadati</taxon>
        <taxon>Pseudomonadota</taxon>
        <taxon>Betaproteobacteria</taxon>
        <taxon>Burkholderiales</taxon>
        <taxon>Comamonadaceae</taxon>
        <taxon>Brachymonas</taxon>
    </lineage>
</organism>
<sequence>MDWDSTKGIMTALGIGLLIGAIRERNSAAPMAGLRTHALVAVVGAVSIHIGMGAYIAALLMIGALAVAGYMRNDPDDLGLTGEVALLVNMALAGLASSNQVLATALGVTVAVLLQAKRQLKNLSRNVITEQEVKDGLLLLAAALVVMPLLPAEALDPWGVLEPRTIWKIVVLVLGVGMLGHIALRMVGARWGLAMAGFFSGFASSTAATASFGARVKAEPALLMPASSAAILANLASLFLLLIVVWAASPGLLIDLAWPMLAAVLVLGVNAAFGLRSASDQAEVEDEGGHKAFKLSHAVLIAAIIGGVSLLAAWLRHTFGDTVAIAAAMLAALTELQAAAVSIAQMNTSGSMPPAYAQWGVIGVLASSGLAKSVLGFVSGGPRYGLRVSVALIGMVVVAALVLWLVPG</sequence>
<feature type="transmembrane region" description="Helical" evidence="1">
    <location>
        <begin position="91"/>
        <end position="116"/>
    </location>
</feature>
<dbReference type="InterPro" id="IPR025105">
    <property type="entry name" value="DUF4010"/>
</dbReference>
<dbReference type="InterPro" id="IPR049177">
    <property type="entry name" value="MgtC_SapB_SrpB_YhiD_N"/>
</dbReference>
<feature type="transmembrane region" description="Helical" evidence="1">
    <location>
        <begin position="295"/>
        <end position="315"/>
    </location>
</feature>
<dbReference type="Pfam" id="PF02308">
    <property type="entry name" value="MgtC"/>
    <property type="match status" value="1"/>
</dbReference>
<dbReference type="RefSeq" id="WP_091818135.1">
    <property type="nucleotide sequence ID" value="NZ_FOCW01000010.1"/>
</dbReference>
<keyword evidence="1" id="KW-1133">Transmembrane helix</keyword>